<dbReference type="EMBL" id="JADOES010000002">
    <property type="protein sequence ID" value="MBT9314005.1"/>
    <property type="molecule type" value="Genomic_DNA"/>
</dbReference>
<sequence length="90" mass="10065">MEALIETILDKLKRLSSARLQTILEFVTFLDWQQARSEQLANDDAHRLAREQRLTLSRSAKGRFAHLPNSSAAFASKKLAKINAITEVGG</sequence>
<dbReference type="AlphaFoldDB" id="A0A947GEM4"/>
<dbReference type="RefSeq" id="WP_215607080.1">
    <property type="nucleotide sequence ID" value="NZ_JADOES010000002.1"/>
</dbReference>
<gene>
    <name evidence="1" type="ORF">IXB50_01025</name>
</gene>
<accession>A0A947GEM4</accession>
<comment type="caution">
    <text evidence="1">The sequence shown here is derived from an EMBL/GenBank/DDBJ whole genome shotgun (WGS) entry which is preliminary data.</text>
</comment>
<proteinExistence type="predicted"/>
<reference evidence="1" key="1">
    <citation type="submission" date="2020-11" db="EMBL/GenBank/DDBJ databases">
        <authorList>
            <person name="Konstantinou D."/>
            <person name="Gkelis S."/>
            <person name="Popin R."/>
            <person name="Fewer D."/>
            <person name="Sivonen K."/>
        </authorList>
    </citation>
    <scope>NUCLEOTIDE SEQUENCE</scope>
    <source>
        <strain evidence="1">TAU-MAC 1115</strain>
    </source>
</reference>
<keyword evidence="2" id="KW-1185">Reference proteome</keyword>
<name>A0A947GEM4_9CYAN</name>
<protein>
    <recommendedName>
        <fullName evidence="3">DUF2281 domain-containing protein</fullName>
    </recommendedName>
</protein>
<organism evidence="1 2">
    <name type="scientific">Leptothoe spongobia TAU-MAC 1115</name>
    <dbReference type="NCBI Taxonomy" id="1967444"/>
    <lineage>
        <taxon>Bacteria</taxon>
        <taxon>Bacillati</taxon>
        <taxon>Cyanobacteriota</taxon>
        <taxon>Cyanophyceae</taxon>
        <taxon>Nodosilineales</taxon>
        <taxon>Cymatolegaceae</taxon>
        <taxon>Leptothoe</taxon>
        <taxon>Leptothoe spongobia</taxon>
    </lineage>
</organism>
<evidence type="ECO:0000313" key="1">
    <source>
        <dbReference type="EMBL" id="MBT9314005.1"/>
    </source>
</evidence>
<reference evidence="1" key="2">
    <citation type="journal article" date="2021" name="Mar. Drugs">
        <title>Genome Reduction and Secondary Metabolism of the Marine Sponge-Associated Cyanobacterium Leptothoe.</title>
        <authorList>
            <person name="Konstantinou D."/>
            <person name="Popin R.V."/>
            <person name="Fewer D.P."/>
            <person name="Sivonen K."/>
            <person name="Gkelis S."/>
        </authorList>
    </citation>
    <scope>NUCLEOTIDE SEQUENCE</scope>
    <source>
        <strain evidence="1">TAU-MAC 1115</strain>
    </source>
</reference>
<dbReference type="Proteomes" id="UP000717364">
    <property type="component" value="Unassembled WGS sequence"/>
</dbReference>
<evidence type="ECO:0008006" key="3">
    <source>
        <dbReference type="Google" id="ProtNLM"/>
    </source>
</evidence>
<evidence type="ECO:0000313" key="2">
    <source>
        <dbReference type="Proteomes" id="UP000717364"/>
    </source>
</evidence>